<dbReference type="Gene3D" id="1.25.40.20">
    <property type="entry name" value="Ankyrin repeat-containing domain"/>
    <property type="match status" value="3"/>
</dbReference>
<feature type="transmembrane region" description="Helical" evidence="3">
    <location>
        <begin position="524"/>
        <end position="546"/>
    </location>
</feature>
<keyword evidence="3" id="KW-0472">Membrane</keyword>
<feature type="compositionally biased region" description="Polar residues" evidence="2">
    <location>
        <begin position="1278"/>
        <end position="1302"/>
    </location>
</feature>
<dbReference type="PROSITE" id="PS50088">
    <property type="entry name" value="ANK_REPEAT"/>
    <property type="match status" value="9"/>
</dbReference>
<feature type="transmembrane region" description="Helical" evidence="3">
    <location>
        <begin position="658"/>
        <end position="680"/>
    </location>
</feature>
<name>A0AAN9G7Y4_9CAEN</name>
<feature type="compositionally biased region" description="Low complexity" evidence="2">
    <location>
        <begin position="1430"/>
        <end position="1440"/>
    </location>
</feature>
<evidence type="ECO:0000256" key="1">
    <source>
        <dbReference type="PROSITE-ProRule" id="PRU00023"/>
    </source>
</evidence>
<dbReference type="Pfam" id="PF12796">
    <property type="entry name" value="Ank_2"/>
    <property type="match status" value="3"/>
</dbReference>
<feature type="compositionally biased region" description="Polar residues" evidence="2">
    <location>
        <begin position="1374"/>
        <end position="1393"/>
    </location>
</feature>
<sequence length="1657" mass="182903">MAHFKARMLWESIEKGDLTAVHGLLESGNINLEERDDSGRTFLMVASEKGELNIVRELLEAGVDPNAVDNESWSALLCASKEGHLEIVIELLEHQALLEHKDMCGWTALMWASYKGRIIVVQELLDRSANPNAKADHHMTSLAWAAGRGHTEIVQMLISKGAKVNTADKYGTTPLIWACRKGYIDIVEALLAEGANADACGMNSWTPLLVATRGGHSDVVHSLLQHDPNVNATDKDGLTALAIAAREGHVEIVQDLLSKGAYVNVADRNGDSILIHSVKGGQVEVVRALLDKYVDVDVQGSEDKTSLYWAVEKGYNEIVRLLIAAEPDLELCTKDEDTALLRAVRSRNEECVRLLLEKGAKVSASDKRGDTALHIAIRARSKRITELLLRNPRNSRLLYRPNKAGETPYAMDTYHQRGILQGIYGHRNLNASDAENLLGYDIYSSALADILSDPSLSTPITVGLYAKWGSGKSFLISKLQSEMKSFTQQSTDEHFTLTLTVVLLALFFSLVVGEALVLGVSLKVGIGVSVAIFLLQIVFFVIVMICDQRYDMKAAIKISTVLGQRQRLLMLLLRMLFCNPRRSPKAEKKTVNQYSVRFLFSDCTKLTSVGGEKALAAMIGTLCQAVEREYGFIITRLFRVYKPADNVHKKGRFKSMCCIPYFVLVLLVLCCIAAGVALLVQFRIKEYIAVDGILIAIACVLTLTLVGNIYTWAQTLMALVSSQKRRVMKAADQVDTLKMDGFLQRLKHEVELMSRMILCMDAFTADQTRLVVIVDGLDSCEQSKVLQVLDTVKSLFCDENAPYITILAVDPHIIIKGIEHNLKSNYQDSNVNGFDYLRNVVHLPFYLQTQGLRMQHHDSVHEDRDRTVAKLGPQESVISTSSLEGNKSGARRKGRSDTLSGSQPQIYTSSYDLSNTFARNDYFSDINPRSMRRLMNIVSVTARLLRAYNIDFKWHRLAAWINIIEQWPYRVSWIIYFFEEAEVLDNSTSLCTLYQRVLPRIPMTKESEPLLEIDRNARKLEAFLSSQSASLPRLNVGDLRKFLPCTINLDPYLRKLIRETEHQNEIMRQEINTMGGMYPFAPPFPPPPPSSSIGTADTLSTLSGIRPAPQGSSPSRLVGSRLPSGGYIPGMMGSNMMGANMMGGSTMGGFGQMQHSVGPNMAPSGMSLSSYTSPSRPHPSVFFSDASQLAHWSERDVEGVCSLIALLKGVTPDVMGSYTQRVRENNIRGLVLQNCDLDELRTVLQMRFGDWQLFKAAILSLREWDGCLLNAESPADGPNNNSASVRTTTSTPAVSGKESNASSRERPGNKYQQERVMLGSRGRKMRRNDSIIKQLSYEAAILHEALEEFSEDSDGDEAVLDDLSLEDMTLPASLSTAEASRPTTASNQSSVPSSDHPPTIINEHTNLSSLITVLDAPRSSDVEGAEAADPSSPFLLQSSFPSDMQLPTAAVGETVEDLSEGEPDPHRHRHLFKQLSTGLGKITRPIISVFDHHRHPDNQHHHFDEEGGEHNADRIALMPMHSEASSVLPAENPQDAESVSPWDRPIFAPSQHSHSPVHQTQVTVEVPPTPRPVFSVGSDDESSLAQTTITMESETLDCAGAESSGIGTPRHSVGSVGDQELWQAHAQTAGPSRSRSGSEIRYEGGGVKPDKDKESFV</sequence>
<keyword evidence="3" id="KW-0812">Transmembrane</keyword>
<feature type="repeat" description="ANK" evidence="1">
    <location>
        <begin position="302"/>
        <end position="334"/>
    </location>
</feature>
<protein>
    <recommendedName>
        <fullName evidence="8">KAP NTPase domain-containing protein</fullName>
    </recommendedName>
</protein>
<dbReference type="Pfam" id="PF07693">
    <property type="entry name" value="KAP_NTPase"/>
    <property type="match status" value="1"/>
</dbReference>
<evidence type="ECO:0008006" key="8">
    <source>
        <dbReference type="Google" id="ProtNLM"/>
    </source>
</evidence>
<dbReference type="PROSITE" id="PS50297">
    <property type="entry name" value="ANK_REP_REGION"/>
    <property type="match status" value="6"/>
</dbReference>
<proteinExistence type="predicted"/>
<dbReference type="InterPro" id="IPR036770">
    <property type="entry name" value="Ankyrin_rpt-contain_sf"/>
</dbReference>
<feature type="compositionally biased region" description="Polar residues" evidence="2">
    <location>
        <begin position="1625"/>
        <end position="1635"/>
    </location>
</feature>
<feature type="region of interest" description="Disordered" evidence="2">
    <location>
        <begin position="1421"/>
        <end position="1440"/>
    </location>
</feature>
<comment type="caution">
    <text evidence="6">The sequence shown here is derived from an EMBL/GenBank/DDBJ whole genome shotgun (WGS) entry which is preliminary data.</text>
</comment>
<feature type="transmembrane region" description="Helical" evidence="3">
    <location>
        <begin position="495"/>
        <end position="518"/>
    </location>
</feature>
<feature type="domain" description="Kinase D-interacting substrate of 220 kDa-like SAM" evidence="5">
    <location>
        <begin position="1193"/>
        <end position="1273"/>
    </location>
</feature>
<feature type="repeat" description="ANK" evidence="1">
    <location>
        <begin position="38"/>
        <end position="70"/>
    </location>
</feature>
<dbReference type="GO" id="GO:0019887">
    <property type="term" value="F:protein kinase regulator activity"/>
    <property type="evidence" value="ECO:0007669"/>
    <property type="project" value="TreeGrafter"/>
</dbReference>
<organism evidence="6 7">
    <name type="scientific">Littorina saxatilis</name>
    <dbReference type="NCBI Taxonomy" id="31220"/>
    <lineage>
        <taxon>Eukaryota</taxon>
        <taxon>Metazoa</taxon>
        <taxon>Spiralia</taxon>
        <taxon>Lophotrochozoa</taxon>
        <taxon>Mollusca</taxon>
        <taxon>Gastropoda</taxon>
        <taxon>Caenogastropoda</taxon>
        <taxon>Littorinimorpha</taxon>
        <taxon>Littorinoidea</taxon>
        <taxon>Littorinidae</taxon>
        <taxon>Littorina</taxon>
    </lineage>
</organism>
<feature type="repeat" description="ANK" evidence="1">
    <location>
        <begin position="137"/>
        <end position="169"/>
    </location>
</feature>
<dbReference type="InterPro" id="IPR002110">
    <property type="entry name" value="Ankyrin_rpt"/>
</dbReference>
<evidence type="ECO:0000256" key="2">
    <source>
        <dbReference type="SAM" id="MobiDB-lite"/>
    </source>
</evidence>
<dbReference type="PANTHER" id="PTHR24116">
    <property type="entry name" value="KINASE D-INTERACTING SUBSTRATE OF 220 KDA"/>
    <property type="match status" value="1"/>
</dbReference>
<dbReference type="SUPFAM" id="SSF48403">
    <property type="entry name" value="Ankyrin repeat"/>
    <property type="match status" value="1"/>
</dbReference>
<dbReference type="PANTHER" id="PTHR24116:SF0">
    <property type="entry name" value="KINASE D-INTERACTING SUBSTRATE OF 220 KDA"/>
    <property type="match status" value="1"/>
</dbReference>
<dbReference type="InterPro" id="IPR052771">
    <property type="entry name" value="Neurotrophin_sig_adaptor"/>
</dbReference>
<feature type="region of interest" description="Disordered" evidence="2">
    <location>
        <begin position="1599"/>
        <end position="1657"/>
    </location>
</feature>
<feature type="region of interest" description="Disordered" evidence="2">
    <location>
        <begin position="1374"/>
        <end position="1402"/>
    </location>
</feature>
<dbReference type="SMART" id="SM00248">
    <property type="entry name" value="ANK"/>
    <property type="match status" value="12"/>
</dbReference>
<feature type="repeat" description="ANK" evidence="1">
    <location>
        <begin position="236"/>
        <end position="268"/>
    </location>
</feature>
<feature type="repeat" description="ANK" evidence="1">
    <location>
        <begin position="104"/>
        <end position="136"/>
    </location>
</feature>
<keyword evidence="3" id="KW-1133">Transmembrane helix</keyword>
<evidence type="ECO:0000313" key="6">
    <source>
        <dbReference type="EMBL" id="KAK7097954.1"/>
    </source>
</evidence>
<dbReference type="Pfam" id="PF13637">
    <property type="entry name" value="Ank_4"/>
    <property type="match status" value="1"/>
</dbReference>
<feature type="repeat" description="ANK" evidence="1">
    <location>
        <begin position="335"/>
        <end position="367"/>
    </location>
</feature>
<gene>
    <name evidence="6" type="ORF">V1264_004857</name>
</gene>
<feature type="repeat" description="ANK" evidence="1">
    <location>
        <begin position="269"/>
        <end position="301"/>
    </location>
</feature>
<feature type="repeat" description="ANK" evidence="1">
    <location>
        <begin position="203"/>
        <end position="235"/>
    </location>
</feature>
<evidence type="ECO:0000256" key="3">
    <source>
        <dbReference type="SAM" id="Phobius"/>
    </source>
</evidence>
<feature type="domain" description="KAP NTPase" evidence="4">
    <location>
        <begin position="440"/>
        <end position="944"/>
    </location>
</feature>
<evidence type="ECO:0000313" key="7">
    <source>
        <dbReference type="Proteomes" id="UP001374579"/>
    </source>
</evidence>
<evidence type="ECO:0000259" key="5">
    <source>
        <dbReference type="Pfam" id="PF23307"/>
    </source>
</evidence>
<evidence type="ECO:0000259" key="4">
    <source>
        <dbReference type="Pfam" id="PF07693"/>
    </source>
</evidence>
<feature type="transmembrane region" description="Helical" evidence="3">
    <location>
        <begin position="692"/>
        <end position="720"/>
    </location>
</feature>
<dbReference type="InterPro" id="IPR057092">
    <property type="entry name" value="SAM_KIDINS220"/>
</dbReference>
<dbReference type="PRINTS" id="PR01415">
    <property type="entry name" value="ANKYRIN"/>
</dbReference>
<dbReference type="GO" id="GO:0030165">
    <property type="term" value="F:PDZ domain binding"/>
    <property type="evidence" value="ECO:0007669"/>
    <property type="project" value="TreeGrafter"/>
</dbReference>
<reference evidence="6 7" key="1">
    <citation type="submission" date="2024-02" db="EMBL/GenBank/DDBJ databases">
        <title>Chromosome-scale genome assembly of the rough periwinkle Littorina saxatilis.</title>
        <authorList>
            <person name="De Jode A."/>
            <person name="Faria R."/>
            <person name="Formenti G."/>
            <person name="Sims Y."/>
            <person name="Smith T.P."/>
            <person name="Tracey A."/>
            <person name="Wood J.M.D."/>
            <person name="Zagrodzka Z.B."/>
            <person name="Johannesson K."/>
            <person name="Butlin R.K."/>
            <person name="Leder E.H."/>
        </authorList>
    </citation>
    <scope>NUCLEOTIDE SEQUENCE [LARGE SCALE GENOMIC DNA]</scope>
    <source>
        <strain evidence="6">Snail1</strain>
        <tissue evidence="6">Muscle</tissue>
    </source>
</reference>
<keyword evidence="1" id="KW-0040">ANK repeat</keyword>
<keyword evidence="7" id="KW-1185">Reference proteome</keyword>
<accession>A0AAN9G7Y4</accession>
<feature type="repeat" description="ANK" evidence="1">
    <location>
        <begin position="170"/>
        <end position="202"/>
    </location>
</feature>
<dbReference type="Pfam" id="PF23307">
    <property type="entry name" value="SAM_KIDINS220"/>
    <property type="match status" value="1"/>
</dbReference>
<dbReference type="Proteomes" id="UP001374579">
    <property type="component" value="Unassembled WGS sequence"/>
</dbReference>
<dbReference type="InterPro" id="IPR011646">
    <property type="entry name" value="KAP_P-loop"/>
</dbReference>
<feature type="compositionally biased region" description="Basic and acidic residues" evidence="2">
    <location>
        <begin position="1636"/>
        <end position="1657"/>
    </location>
</feature>
<feature type="region of interest" description="Disordered" evidence="2">
    <location>
        <begin position="1273"/>
        <end position="1322"/>
    </location>
</feature>
<feature type="region of interest" description="Disordered" evidence="2">
    <location>
        <begin position="879"/>
        <end position="903"/>
    </location>
</feature>
<dbReference type="EMBL" id="JBAMIC010000013">
    <property type="protein sequence ID" value="KAK7097954.1"/>
    <property type="molecule type" value="Genomic_DNA"/>
</dbReference>